<name>A0A932HX62_UNCTE</name>
<organism evidence="1 2">
    <name type="scientific">Tectimicrobiota bacterium</name>
    <dbReference type="NCBI Taxonomy" id="2528274"/>
    <lineage>
        <taxon>Bacteria</taxon>
        <taxon>Pseudomonadati</taxon>
        <taxon>Nitrospinota/Tectimicrobiota group</taxon>
        <taxon>Candidatus Tectimicrobiota</taxon>
    </lineage>
</organism>
<protein>
    <submittedName>
        <fullName evidence="1">Uncharacterized protein</fullName>
    </submittedName>
</protein>
<accession>A0A932HX62</accession>
<gene>
    <name evidence="1" type="ORF">HYZ11_07075</name>
</gene>
<evidence type="ECO:0000313" key="1">
    <source>
        <dbReference type="EMBL" id="MBI3127350.1"/>
    </source>
</evidence>
<dbReference type="EMBL" id="JACPUR010000017">
    <property type="protein sequence ID" value="MBI3127350.1"/>
    <property type="molecule type" value="Genomic_DNA"/>
</dbReference>
<reference evidence="1" key="1">
    <citation type="submission" date="2020-07" db="EMBL/GenBank/DDBJ databases">
        <title>Huge and variable diversity of episymbiotic CPR bacteria and DPANN archaea in groundwater ecosystems.</title>
        <authorList>
            <person name="He C.Y."/>
            <person name="Keren R."/>
            <person name="Whittaker M."/>
            <person name="Farag I.F."/>
            <person name="Doudna J."/>
            <person name="Cate J.H.D."/>
            <person name="Banfield J.F."/>
        </authorList>
    </citation>
    <scope>NUCLEOTIDE SEQUENCE</scope>
    <source>
        <strain evidence="1">NC_groundwater_763_Ag_S-0.2um_68_21</strain>
    </source>
</reference>
<evidence type="ECO:0000313" key="2">
    <source>
        <dbReference type="Proteomes" id="UP000782312"/>
    </source>
</evidence>
<sequence length="113" mass="13531">MERLQKVRNFKPYLMRYIHSHDPNYEPVLRDLLDHEHEIYDEMTKERKVLERGKRQRDSWEVVFSELSQILTPLQIQQLFAGLERDFRSTCQMIHEMAESQMLLDQEIGGPGG</sequence>
<comment type="caution">
    <text evidence="1">The sequence shown here is derived from an EMBL/GenBank/DDBJ whole genome shotgun (WGS) entry which is preliminary data.</text>
</comment>
<dbReference type="Proteomes" id="UP000782312">
    <property type="component" value="Unassembled WGS sequence"/>
</dbReference>
<proteinExistence type="predicted"/>
<dbReference type="AlphaFoldDB" id="A0A932HX62"/>